<comment type="caution">
    <text evidence="1">The sequence shown here is derived from an EMBL/GenBank/DDBJ whole genome shotgun (WGS) entry which is preliminary data.</text>
</comment>
<sequence>MGELLTDPVFATGLVLMKAALEDFFSWVDLLADWHEELHQSHLHHIGDLRTILTQNGYLCANDQMRLESFSRELVGNESLMRSYKDTSSSYASLCVAASRRHLQESIVYALQLRQGHLAVEIRHLEKPIDRDEQLRDSQCKMESALSRELEYLERLLPILDYHVL</sequence>
<evidence type="ECO:0000313" key="1">
    <source>
        <dbReference type="EMBL" id="GAA0164045.1"/>
    </source>
</evidence>
<accession>A0AAV3QMQ8</accession>
<evidence type="ECO:0000313" key="2">
    <source>
        <dbReference type="Proteomes" id="UP001454036"/>
    </source>
</evidence>
<dbReference type="AlphaFoldDB" id="A0AAV3QMQ8"/>
<protein>
    <submittedName>
        <fullName evidence="1">Uncharacterized protein</fullName>
    </submittedName>
</protein>
<proteinExistence type="predicted"/>
<keyword evidence="2" id="KW-1185">Reference proteome</keyword>
<reference evidence="1 2" key="1">
    <citation type="submission" date="2024-01" db="EMBL/GenBank/DDBJ databases">
        <title>The complete chloroplast genome sequence of Lithospermum erythrorhizon: insights into the phylogenetic relationship among Boraginaceae species and the maternal lineages of purple gromwells.</title>
        <authorList>
            <person name="Okada T."/>
            <person name="Watanabe K."/>
        </authorList>
    </citation>
    <scope>NUCLEOTIDE SEQUENCE [LARGE SCALE GENOMIC DNA]</scope>
</reference>
<organism evidence="1 2">
    <name type="scientific">Lithospermum erythrorhizon</name>
    <name type="common">Purple gromwell</name>
    <name type="synonym">Lithospermum officinale var. erythrorhizon</name>
    <dbReference type="NCBI Taxonomy" id="34254"/>
    <lineage>
        <taxon>Eukaryota</taxon>
        <taxon>Viridiplantae</taxon>
        <taxon>Streptophyta</taxon>
        <taxon>Embryophyta</taxon>
        <taxon>Tracheophyta</taxon>
        <taxon>Spermatophyta</taxon>
        <taxon>Magnoliopsida</taxon>
        <taxon>eudicotyledons</taxon>
        <taxon>Gunneridae</taxon>
        <taxon>Pentapetalae</taxon>
        <taxon>asterids</taxon>
        <taxon>lamiids</taxon>
        <taxon>Boraginales</taxon>
        <taxon>Boraginaceae</taxon>
        <taxon>Boraginoideae</taxon>
        <taxon>Lithospermeae</taxon>
        <taxon>Lithospermum</taxon>
    </lineage>
</organism>
<dbReference type="EMBL" id="BAABME010004936">
    <property type="protein sequence ID" value="GAA0164045.1"/>
    <property type="molecule type" value="Genomic_DNA"/>
</dbReference>
<name>A0AAV3QMQ8_LITER</name>
<gene>
    <name evidence="1" type="ORF">LIER_19771</name>
</gene>
<dbReference type="Proteomes" id="UP001454036">
    <property type="component" value="Unassembled WGS sequence"/>
</dbReference>